<dbReference type="OMA" id="KEYGPCH"/>
<dbReference type="SUPFAM" id="SSF48452">
    <property type="entry name" value="TPR-like"/>
    <property type="match status" value="2"/>
</dbReference>
<protein>
    <recommendedName>
        <fullName evidence="5">MalT-like TPR region domain-containing protein</fullName>
    </recommendedName>
</protein>
<reference evidence="3 4" key="1">
    <citation type="journal article" date="2011" name="Science">
        <title>The Selaginella genome identifies genetic changes associated with the evolution of vascular plants.</title>
        <authorList>
            <person name="Banks J.A."/>
            <person name="Nishiyama T."/>
            <person name="Hasebe M."/>
            <person name="Bowman J.L."/>
            <person name="Gribskov M."/>
            <person name="dePamphilis C."/>
            <person name="Albert V.A."/>
            <person name="Aono N."/>
            <person name="Aoyama T."/>
            <person name="Ambrose B.A."/>
            <person name="Ashton N.W."/>
            <person name="Axtell M.J."/>
            <person name="Barker E."/>
            <person name="Barker M.S."/>
            <person name="Bennetzen J.L."/>
            <person name="Bonawitz N.D."/>
            <person name="Chapple C."/>
            <person name="Cheng C."/>
            <person name="Correa L.G."/>
            <person name="Dacre M."/>
            <person name="DeBarry J."/>
            <person name="Dreyer I."/>
            <person name="Elias M."/>
            <person name="Engstrom E.M."/>
            <person name="Estelle M."/>
            <person name="Feng L."/>
            <person name="Finet C."/>
            <person name="Floyd S.K."/>
            <person name="Frommer W.B."/>
            <person name="Fujita T."/>
            <person name="Gramzow L."/>
            <person name="Gutensohn M."/>
            <person name="Harholt J."/>
            <person name="Hattori M."/>
            <person name="Heyl A."/>
            <person name="Hirai T."/>
            <person name="Hiwatashi Y."/>
            <person name="Ishikawa M."/>
            <person name="Iwata M."/>
            <person name="Karol K.G."/>
            <person name="Koehler B."/>
            <person name="Kolukisaoglu U."/>
            <person name="Kubo M."/>
            <person name="Kurata T."/>
            <person name="Lalonde S."/>
            <person name="Li K."/>
            <person name="Li Y."/>
            <person name="Litt A."/>
            <person name="Lyons E."/>
            <person name="Manning G."/>
            <person name="Maruyama T."/>
            <person name="Michael T.P."/>
            <person name="Mikami K."/>
            <person name="Miyazaki S."/>
            <person name="Morinaga S."/>
            <person name="Murata T."/>
            <person name="Mueller-Roeber B."/>
            <person name="Nelson D.R."/>
            <person name="Obara M."/>
            <person name="Oguri Y."/>
            <person name="Olmstead R.G."/>
            <person name="Onodera N."/>
            <person name="Petersen B.L."/>
            <person name="Pils B."/>
            <person name="Prigge M."/>
            <person name="Rensing S.A."/>
            <person name="Riano-Pachon D.M."/>
            <person name="Roberts A.W."/>
            <person name="Sato Y."/>
            <person name="Scheller H.V."/>
            <person name="Schulz B."/>
            <person name="Schulz C."/>
            <person name="Shakirov E.V."/>
            <person name="Shibagaki N."/>
            <person name="Shinohara N."/>
            <person name="Shippen D.E."/>
            <person name="Soerensen I."/>
            <person name="Sotooka R."/>
            <person name="Sugimoto N."/>
            <person name="Sugita M."/>
            <person name="Sumikawa N."/>
            <person name="Tanurdzic M."/>
            <person name="Theissen G."/>
            <person name="Ulvskov P."/>
            <person name="Wakazuki S."/>
            <person name="Weng J.K."/>
            <person name="Willats W.W."/>
            <person name="Wipf D."/>
            <person name="Wolf P.G."/>
            <person name="Yang L."/>
            <person name="Zimmer A.D."/>
            <person name="Zhu Q."/>
            <person name="Mitros T."/>
            <person name="Hellsten U."/>
            <person name="Loque D."/>
            <person name="Otillar R."/>
            <person name="Salamov A."/>
            <person name="Schmutz J."/>
            <person name="Shapiro H."/>
            <person name="Lindquist E."/>
            <person name="Lucas S."/>
            <person name="Rokhsar D."/>
            <person name="Grigoriev I.V."/>
        </authorList>
    </citation>
    <scope>NUCLEOTIDE SEQUENCE [LARGE SCALE GENOMIC DNA]</scope>
</reference>
<evidence type="ECO:0000256" key="2">
    <source>
        <dbReference type="SAM" id="Coils"/>
    </source>
</evidence>
<name>D8RGK0_SELML</name>
<dbReference type="AlphaFoldDB" id="D8RGK0"/>
<keyword evidence="4" id="KW-1185">Reference proteome</keyword>
<evidence type="ECO:0000256" key="1">
    <source>
        <dbReference type="PROSITE-ProRule" id="PRU00339"/>
    </source>
</evidence>
<dbReference type="Gramene" id="EFJ28611">
    <property type="protein sequence ID" value="EFJ28611"/>
    <property type="gene ID" value="SELMODRAFT_31230"/>
</dbReference>
<evidence type="ECO:0000313" key="3">
    <source>
        <dbReference type="EMBL" id="EFJ28611.1"/>
    </source>
</evidence>
<proteinExistence type="predicted"/>
<feature type="repeat" description="TPR" evidence="1">
    <location>
        <begin position="200"/>
        <end position="233"/>
    </location>
</feature>
<dbReference type="InParanoid" id="D8RGK0"/>
<dbReference type="STRING" id="88036.D8RGK0"/>
<dbReference type="KEGG" id="smo:SELMODRAFT_31230"/>
<accession>D8RGK0</accession>
<dbReference type="Pfam" id="PF13424">
    <property type="entry name" value="TPR_12"/>
    <property type="match status" value="3"/>
</dbReference>
<dbReference type="InterPro" id="IPR011990">
    <property type="entry name" value="TPR-like_helical_dom_sf"/>
</dbReference>
<feature type="coiled-coil region" evidence="2">
    <location>
        <begin position="371"/>
        <end position="398"/>
    </location>
</feature>
<keyword evidence="2" id="KW-0175">Coiled coil</keyword>
<dbReference type="SMART" id="SM00028">
    <property type="entry name" value="TPR"/>
    <property type="match status" value="9"/>
</dbReference>
<dbReference type="Pfam" id="PF13176">
    <property type="entry name" value="TPR_7"/>
    <property type="match status" value="2"/>
</dbReference>
<sequence>IAGDNPLKAIDYASRAATLFEKEDGEVANLELVLCLHIVAAGYCRLGRYDEAIKVLESSLLIPSVDQGSEHALAVFAGHMQLGDTLSLVGKHEMALASYHNALDVQKQVLGDMDPRVAETCRYLSEAHLQVMQFDEAQQLCKHVLDIHSQHSPAGSVDEAIDRKLMALIHAGKGEHEMALEHLVLASTTLSCNGQDLDVASVDCSIGEAYFALGRYDEAVFSYQKALTILKSAKGDSHTAVAAVYVSLADLYLKTGRQREAKTYCENALKIFGKNNAGHELSSGLVEVAGVYEAMGEREQALSLLKRALDILQLAPGEQSAAAGVEAQMGVLLYVMGKFSEAYTAFNSAILKLKFGTDRETTFLGVLFNQLALASVELQQLDNAVKHFEEAKRILEKAVGPHHAETLAVSSNLAGCYDALGRVNDAIALLENVVEIKEELLGTVHPDVARDRERLLALLKGVGRSRARKTSTLEELL</sequence>
<dbReference type="EMBL" id="GL377579">
    <property type="protein sequence ID" value="EFJ28611.1"/>
    <property type="molecule type" value="Genomic_DNA"/>
</dbReference>
<feature type="non-terminal residue" evidence="3">
    <location>
        <position position="477"/>
    </location>
</feature>
<gene>
    <name evidence="3" type="ORF">SELMODRAFT_31230</name>
</gene>
<dbReference type="FunCoup" id="D8RGK0">
    <property type="interactions" value="35"/>
</dbReference>
<evidence type="ECO:0008006" key="5">
    <source>
        <dbReference type="Google" id="ProtNLM"/>
    </source>
</evidence>
<dbReference type="HOGENOM" id="CLU_021284_0_0_1"/>
<keyword evidence="1" id="KW-0802">TPR repeat</keyword>
<organism evidence="4">
    <name type="scientific">Selaginella moellendorffii</name>
    <name type="common">Spikemoss</name>
    <dbReference type="NCBI Taxonomy" id="88036"/>
    <lineage>
        <taxon>Eukaryota</taxon>
        <taxon>Viridiplantae</taxon>
        <taxon>Streptophyta</taxon>
        <taxon>Embryophyta</taxon>
        <taxon>Tracheophyta</taxon>
        <taxon>Lycopodiopsida</taxon>
        <taxon>Selaginellales</taxon>
        <taxon>Selaginellaceae</taxon>
        <taxon>Selaginella</taxon>
    </lineage>
</organism>
<dbReference type="eggNOG" id="KOG1840">
    <property type="taxonomic scope" value="Eukaryota"/>
</dbReference>
<dbReference type="InterPro" id="IPR019734">
    <property type="entry name" value="TPR_rpt"/>
</dbReference>
<dbReference type="Proteomes" id="UP000001514">
    <property type="component" value="Unassembled WGS sequence"/>
</dbReference>
<evidence type="ECO:0000313" key="4">
    <source>
        <dbReference type="Proteomes" id="UP000001514"/>
    </source>
</evidence>
<dbReference type="PROSITE" id="PS50005">
    <property type="entry name" value="TPR"/>
    <property type="match status" value="1"/>
</dbReference>
<dbReference type="PANTHER" id="PTHR46284">
    <property type="entry name" value="PROTEIN KINESIN LIGHT CHAIN-RELATED 3"/>
    <property type="match status" value="1"/>
</dbReference>
<dbReference type="PANTHER" id="PTHR46284:SF5">
    <property type="entry name" value="PROTEIN KINESIN LIGHT CHAIN-RELATED 3"/>
    <property type="match status" value="1"/>
</dbReference>
<feature type="non-terminal residue" evidence="3">
    <location>
        <position position="1"/>
    </location>
</feature>
<dbReference type="OrthoDB" id="5986190at2759"/>
<dbReference type="Gene3D" id="1.25.40.10">
    <property type="entry name" value="Tetratricopeptide repeat domain"/>
    <property type="match status" value="3"/>
</dbReference>